<accession>A0A8H5U3L1</accession>
<dbReference type="Proteomes" id="UP000567885">
    <property type="component" value="Unassembled WGS sequence"/>
</dbReference>
<dbReference type="OrthoDB" id="10264507at2759"/>
<organism evidence="1 2">
    <name type="scientific">Fusarium heterosporum</name>
    <dbReference type="NCBI Taxonomy" id="42747"/>
    <lineage>
        <taxon>Eukaryota</taxon>
        <taxon>Fungi</taxon>
        <taxon>Dikarya</taxon>
        <taxon>Ascomycota</taxon>
        <taxon>Pezizomycotina</taxon>
        <taxon>Sordariomycetes</taxon>
        <taxon>Hypocreomycetidae</taxon>
        <taxon>Hypocreales</taxon>
        <taxon>Nectriaceae</taxon>
        <taxon>Fusarium</taxon>
        <taxon>Fusarium heterosporum species complex</taxon>
    </lineage>
</organism>
<protein>
    <submittedName>
        <fullName evidence="1">Major facilitator superfamily transporter</fullName>
    </submittedName>
</protein>
<proteinExistence type="predicted"/>
<name>A0A8H5U3L1_FUSHE</name>
<dbReference type="AlphaFoldDB" id="A0A8H5U3L1"/>
<dbReference type="EMBL" id="JAAGWQ010000013">
    <property type="protein sequence ID" value="KAF5679192.1"/>
    <property type="molecule type" value="Genomic_DNA"/>
</dbReference>
<evidence type="ECO:0000313" key="2">
    <source>
        <dbReference type="Proteomes" id="UP000567885"/>
    </source>
</evidence>
<evidence type="ECO:0000313" key="1">
    <source>
        <dbReference type="EMBL" id="KAF5679192.1"/>
    </source>
</evidence>
<keyword evidence="2" id="KW-1185">Reference proteome</keyword>
<reference evidence="1 2" key="1">
    <citation type="submission" date="2020-05" db="EMBL/GenBank/DDBJ databases">
        <title>Identification and distribution of gene clusters putatively required for synthesis of sphingolipid metabolism inhibitors in phylogenetically diverse species of the filamentous fungus Fusarium.</title>
        <authorList>
            <person name="Kim H.-S."/>
            <person name="Busman M."/>
            <person name="Brown D.W."/>
            <person name="Divon H."/>
            <person name="Uhlig S."/>
            <person name="Proctor R.H."/>
        </authorList>
    </citation>
    <scope>NUCLEOTIDE SEQUENCE [LARGE SCALE GENOMIC DNA]</scope>
    <source>
        <strain evidence="1 2">NRRL 20693</strain>
    </source>
</reference>
<sequence length="137" mass="16085">MSLFCCSGIKPYRPQYLTHQSKFNNFISWASFPKESSPDEAWPDTTPSYAVQLVRQVNFGRLESKRYFVPTGPDETSFIEITEQDLIQANFQKVNTYKNYKCQDHNKFFEVNIYQKDPINKHHWRVNIARPAGSIDL</sequence>
<comment type="caution">
    <text evidence="1">The sequence shown here is derived from an EMBL/GenBank/DDBJ whole genome shotgun (WGS) entry which is preliminary data.</text>
</comment>
<gene>
    <name evidence="1" type="ORF">FHETE_933</name>
</gene>